<dbReference type="InterPro" id="IPR053136">
    <property type="entry name" value="UTP_pyrophosphatase-like"/>
</dbReference>
<dbReference type="PANTHER" id="PTHR30399">
    <property type="entry name" value="UNCHARACTERIZED PROTEIN YGJP"/>
    <property type="match status" value="1"/>
</dbReference>
<proteinExistence type="predicted"/>
<keyword evidence="3" id="KW-1185">Reference proteome</keyword>
<dbReference type="Proteomes" id="UP000639973">
    <property type="component" value="Unassembled WGS sequence"/>
</dbReference>
<feature type="domain" description="YgjP-like metallopeptidase" evidence="1">
    <location>
        <begin position="25"/>
        <end position="224"/>
    </location>
</feature>
<dbReference type="EMBL" id="BMOL01000004">
    <property type="protein sequence ID" value="GGL76051.1"/>
    <property type="molecule type" value="Genomic_DNA"/>
</dbReference>
<gene>
    <name evidence="2" type="ORF">GCM10010840_12730</name>
</gene>
<comment type="caution">
    <text evidence="2">The sequence shown here is derived from an EMBL/GenBank/DDBJ whole genome shotgun (WGS) entry which is preliminary data.</text>
</comment>
<dbReference type="InterPro" id="IPR002725">
    <property type="entry name" value="YgjP-like_metallopeptidase"/>
</dbReference>
<evidence type="ECO:0000259" key="1">
    <source>
        <dbReference type="Pfam" id="PF01863"/>
    </source>
</evidence>
<organism evidence="2 3">
    <name type="scientific">Deinococcus aerolatus</name>
    <dbReference type="NCBI Taxonomy" id="522487"/>
    <lineage>
        <taxon>Bacteria</taxon>
        <taxon>Thermotogati</taxon>
        <taxon>Deinococcota</taxon>
        <taxon>Deinococci</taxon>
        <taxon>Deinococcales</taxon>
        <taxon>Deinococcaceae</taxon>
        <taxon>Deinococcus</taxon>
    </lineage>
</organism>
<reference evidence="3" key="1">
    <citation type="journal article" date="2019" name="Int. J. Syst. Evol. Microbiol.">
        <title>The Global Catalogue of Microorganisms (GCM) 10K type strain sequencing project: providing services to taxonomists for standard genome sequencing and annotation.</title>
        <authorList>
            <consortium name="The Broad Institute Genomics Platform"/>
            <consortium name="The Broad Institute Genome Sequencing Center for Infectious Disease"/>
            <person name="Wu L."/>
            <person name="Ma J."/>
        </authorList>
    </citation>
    <scope>NUCLEOTIDE SEQUENCE [LARGE SCALE GENOMIC DNA]</scope>
    <source>
        <strain evidence="3">JCM 15442</strain>
    </source>
</reference>
<dbReference type="CDD" id="cd07344">
    <property type="entry name" value="M48_yhfN_like"/>
    <property type="match status" value="1"/>
</dbReference>
<protein>
    <recommendedName>
        <fullName evidence="1">YgjP-like metallopeptidase domain-containing protein</fullName>
    </recommendedName>
</protein>
<accession>A0ABQ2G5T8</accession>
<name>A0ABQ2G5T8_9DEIO</name>
<dbReference type="Pfam" id="PF01863">
    <property type="entry name" value="YgjP-like"/>
    <property type="match status" value="1"/>
</dbReference>
<evidence type="ECO:0000313" key="3">
    <source>
        <dbReference type="Proteomes" id="UP000639973"/>
    </source>
</evidence>
<sequence>MLGPMSAQWFISGVPVTVKRSARRRTVAVQVRPGAVTLYAPQRVPLAQLQDILSRRHDWVAHHLAQYAARPVTAQAHTDGSELPFLGETLTLRLRPLQEKGTRVGNDLHLPADNAERALVAWTRAGCLDPYTALVTDYAARLGAADRLGNVRVSDTATRWGSCSSRGDIRLHWKLSRAPLDALHYVALHEAAHLLELNHSPRYWAHVARVMPGWQTQRRWLREHGQTLG</sequence>
<dbReference type="Gene3D" id="3.30.2010.10">
    <property type="entry name" value="Metalloproteases ('zincins'), catalytic domain"/>
    <property type="match status" value="1"/>
</dbReference>
<dbReference type="PANTHER" id="PTHR30399:SF1">
    <property type="entry name" value="UTP PYROPHOSPHATASE"/>
    <property type="match status" value="1"/>
</dbReference>
<evidence type="ECO:0000313" key="2">
    <source>
        <dbReference type="EMBL" id="GGL76051.1"/>
    </source>
</evidence>